<dbReference type="AlphaFoldDB" id="A0A319DPK2"/>
<evidence type="ECO:0000313" key="4">
    <source>
        <dbReference type="Proteomes" id="UP000247810"/>
    </source>
</evidence>
<dbReference type="Proteomes" id="UP000247810">
    <property type="component" value="Unassembled WGS sequence"/>
</dbReference>
<evidence type="ECO:0000256" key="2">
    <source>
        <dbReference type="SAM" id="Phobius"/>
    </source>
</evidence>
<keyword evidence="2" id="KW-0472">Membrane</keyword>
<reference evidence="3 4" key="1">
    <citation type="submission" date="2018-02" db="EMBL/GenBank/DDBJ databases">
        <title>The genomes of Aspergillus section Nigri reveals drivers in fungal speciation.</title>
        <authorList>
            <consortium name="DOE Joint Genome Institute"/>
            <person name="Vesth T.C."/>
            <person name="Nybo J."/>
            <person name="Theobald S."/>
            <person name="Brandl J."/>
            <person name="Frisvad J.C."/>
            <person name="Nielsen K.F."/>
            <person name="Lyhne E.K."/>
            <person name="Kogle M.E."/>
            <person name="Kuo A."/>
            <person name="Riley R."/>
            <person name="Clum A."/>
            <person name="Nolan M."/>
            <person name="Lipzen A."/>
            <person name="Salamov A."/>
            <person name="Henrissat B."/>
            <person name="Wiebenga A."/>
            <person name="De vries R.P."/>
            <person name="Grigoriev I.V."/>
            <person name="Mortensen U.H."/>
            <person name="Andersen M.R."/>
            <person name="Baker S.E."/>
        </authorList>
    </citation>
    <scope>NUCLEOTIDE SEQUENCE [LARGE SCALE GENOMIC DNA]</scope>
    <source>
        <strain evidence="3 4">CBS 707.79</strain>
    </source>
</reference>
<feature type="compositionally biased region" description="Polar residues" evidence="1">
    <location>
        <begin position="144"/>
        <end position="156"/>
    </location>
</feature>
<organism evidence="3 4">
    <name type="scientific">Aspergillus ellipticus CBS 707.79</name>
    <dbReference type="NCBI Taxonomy" id="1448320"/>
    <lineage>
        <taxon>Eukaryota</taxon>
        <taxon>Fungi</taxon>
        <taxon>Dikarya</taxon>
        <taxon>Ascomycota</taxon>
        <taxon>Pezizomycotina</taxon>
        <taxon>Eurotiomycetes</taxon>
        <taxon>Eurotiomycetidae</taxon>
        <taxon>Eurotiales</taxon>
        <taxon>Aspergillaceae</taxon>
        <taxon>Aspergillus</taxon>
        <taxon>Aspergillus subgen. Circumdati</taxon>
    </lineage>
</organism>
<feature type="compositionally biased region" description="Low complexity" evidence="1">
    <location>
        <begin position="167"/>
        <end position="182"/>
    </location>
</feature>
<proteinExistence type="predicted"/>
<keyword evidence="4" id="KW-1185">Reference proteome</keyword>
<feature type="region of interest" description="Disordered" evidence="1">
    <location>
        <begin position="131"/>
        <end position="182"/>
    </location>
</feature>
<dbReference type="OrthoDB" id="5360701at2759"/>
<accession>A0A319DPK2</accession>
<evidence type="ECO:0000256" key="1">
    <source>
        <dbReference type="SAM" id="MobiDB-lite"/>
    </source>
</evidence>
<dbReference type="VEuPathDB" id="FungiDB:BO71DRAFT_394439"/>
<dbReference type="EMBL" id="KZ825803">
    <property type="protein sequence ID" value="PYH99369.1"/>
    <property type="molecule type" value="Genomic_DNA"/>
</dbReference>
<gene>
    <name evidence="3" type="ORF">BO71DRAFT_394439</name>
</gene>
<feature type="transmembrane region" description="Helical" evidence="2">
    <location>
        <begin position="335"/>
        <end position="356"/>
    </location>
</feature>
<feature type="transmembrane region" description="Helical" evidence="2">
    <location>
        <begin position="304"/>
        <end position="323"/>
    </location>
</feature>
<name>A0A319DPK2_9EURO</name>
<sequence>MISTRGIALRGQKVSRQQALVCQFCQPATTPAPVHRPLLARSYASTSPLTRNARLGQLRPKKDLRSPWAPLTCTARRFESTGSEQPSFLVLDSAVTQIAHECSELLATESVPSSEQIVQLLQRCETIANALVQPEPDTEKTRSQSKQQPDEISSLLNLEEEKTIATQKQQQSTSRRQKTPQQITDHLCETVYELLTADKVFISPEALTSYTNIHAVLKRPDHFPEIFHLYANKPVPEENSSPIKYLKPKPKSINSAVPLDLANTALDVAIDQRNLSLVLAIIDTTFCAPAFHRAKLFKKAAGPLGALTAAPAACYILASWAATLQNTMDPSTATGIAFAATLAYVGGTSSVGILAITTANDQMERVVWQSGVPLRHRWLREEERAAFDKVALAWGFKDIYMRGEEEGEEWDTLREFIGIRGMVLDKTELMAGMQ</sequence>
<protein>
    <submittedName>
        <fullName evidence="3">Uncharacterized protein</fullName>
    </submittedName>
</protein>
<keyword evidence="2" id="KW-0812">Transmembrane</keyword>
<evidence type="ECO:0000313" key="3">
    <source>
        <dbReference type="EMBL" id="PYH99369.1"/>
    </source>
</evidence>
<keyword evidence="2" id="KW-1133">Transmembrane helix</keyword>